<feature type="compositionally biased region" description="Basic and acidic residues" evidence="1">
    <location>
        <begin position="516"/>
        <end position="539"/>
    </location>
</feature>
<feature type="compositionally biased region" description="Basic and acidic residues" evidence="1">
    <location>
        <begin position="145"/>
        <end position="191"/>
    </location>
</feature>
<feature type="compositionally biased region" description="Pro residues" evidence="1">
    <location>
        <begin position="750"/>
        <end position="764"/>
    </location>
</feature>
<dbReference type="STRING" id="105231.A0A1Y1I2I1"/>
<feature type="compositionally biased region" description="Basic and acidic residues" evidence="1">
    <location>
        <begin position="1391"/>
        <end position="1400"/>
    </location>
</feature>
<feature type="compositionally biased region" description="Low complexity" evidence="1">
    <location>
        <begin position="1547"/>
        <end position="1559"/>
    </location>
</feature>
<feature type="compositionally biased region" description="Basic and acidic residues" evidence="1">
    <location>
        <begin position="1524"/>
        <end position="1546"/>
    </location>
</feature>
<proteinExistence type="predicted"/>
<feature type="region of interest" description="Disordered" evidence="1">
    <location>
        <begin position="1111"/>
        <end position="1131"/>
    </location>
</feature>
<evidence type="ECO:0000256" key="1">
    <source>
        <dbReference type="SAM" id="MobiDB-lite"/>
    </source>
</evidence>
<feature type="region of interest" description="Disordered" evidence="1">
    <location>
        <begin position="1157"/>
        <end position="1234"/>
    </location>
</feature>
<gene>
    <name evidence="3" type="ORF">KFL_001300200</name>
</gene>
<keyword evidence="4" id="KW-1185">Reference proteome</keyword>
<dbReference type="Pfam" id="PF02213">
    <property type="entry name" value="GYF"/>
    <property type="match status" value="1"/>
</dbReference>
<feature type="compositionally biased region" description="Basic and acidic residues" evidence="1">
    <location>
        <begin position="1186"/>
        <end position="1198"/>
    </location>
</feature>
<feature type="region of interest" description="Disordered" evidence="1">
    <location>
        <begin position="1052"/>
        <end position="1078"/>
    </location>
</feature>
<feature type="compositionally biased region" description="Low complexity" evidence="1">
    <location>
        <begin position="1569"/>
        <end position="1583"/>
    </location>
</feature>
<feature type="region of interest" description="Disordered" evidence="1">
    <location>
        <begin position="991"/>
        <end position="1022"/>
    </location>
</feature>
<feature type="compositionally biased region" description="Basic and acidic residues" evidence="1">
    <location>
        <begin position="572"/>
        <end position="586"/>
    </location>
</feature>
<name>A0A1Y1I2I1_KLENI</name>
<feature type="compositionally biased region" description="Pro residues" evidence="1">
    <location>
        <begin position="1584"/>
        <end position="1595"/>
    </location>
</feature>
<feature type="compositionally biased region" description="Low complexity" evidence="1">
    <location>
        <begin position="1433"/>
        <end position="1442"/>
    </location>
</feature>
<feature type="compositionally biased region" description="Basic and acidic residues" evidence="1">
    <location>
        <begin position="94"/>
        <end position="110"/>
    </location>
</feature>
<dbReference type="SMART" id="SM00444">
    <property type="entry name" value="GYF"/>
    <property type="match status" value="1"/>
</dbReference>
<feature type="compositionally biased region" description="Low complexity" evidence="1">
    <location>
        <begin position="693"/>
        <end position="707"/>
    </location>
</feature>
<feature type="region of interest" description="Disordered" evidence="1">
    <location>
        <begin position="1296"/>
        <end position="1605"/>
    </location>
</feature>
<protein>
    <recommendedName>
        <fullName evidence="2">GYF domain-containing protein</fullName>
    </recommendedName>
</protein>
<feature type="compositionally biased region" description="Basic and acidic residues" evidence="1">
    <location>
        <begin position="1"/>
        <end position="10"/>
    </location>
</feature>
<dbReference type="PANTHER" id="PTHR47471">
    <property type="entry name" value="GYF DOMAIN-CONTAINING PROTEIN"/>
    <property type="match status" value="1"/>
</dbReference>
<feature type="compositionally biased region" description="Basic and acidic residues" evidence="1">
    <location>
        <begin position="802"/>
        <end position="815"/>
    </location>
</feature>
<reference evidence="3 4" key="1">
    <citation type="journal article" date="2014" name="Nat. Commun.">
        <title>Klebsormidium flaccidum genome reveals primary factors for plant terrestrial adaptation.</title>
        <authorList>
            <person name="Hori K."/>
            <person name="Maruyama F."/>
            <person name="Fujisawa T."/>
            <person name="Togashi T."/>
            <person name="Yamamoto N."/>
            <person name="Seo M."/>
            <person name="Sato S."/>
            <person name="Yamada T."/>
            <person name="Mori H."/>
            <person name="Tajima N."/>
            <person name="Moriyama T."/>
            <person name="Ikeuchi M."/>
            <person name="Watanabe M."/>
            <person name="Wada H."/>
            <person name="Kobayashi K."/>
            <person name="Saito M."/>
            <person name="Masuda T."/>
            <person name="Sasaki-Sekimoto Y."/>
            <person name="Mashiguchi K."/>
            <person name="Awai K."/>
            <person name="Shimojima M."/>
            <person name="Masuda S."/>
            <person name="Iwai M."/>
            <person name="Nobusawa T."/>
            <person name="Narise T."/>
            <person name="Kondo S."/>
            <person name="Saito H."/>
            <person name="Sato R."/>
            <person name="Murakawa M."/>
            <person name="Ihara Y."/>
            <person name="Oshima-Yamada Y."/>
            <person name="Ohtaka K."/>
            <person name="Satoh M."/>
            <person name="Sonobe K."/>
            <person name="Ishii M."/>
            <person name="Ohtani R."/>
            <person name="Kanamori-Sato M."/>
            <person name="Honoki R."/>
            <person name="Miyazaki D."/>
            <person name="Mochizuki H."/>
            <person name="Umetsu J."/>
            <person name="Higashi K."/>
            <person name="Shibata D."/>
            <person name="Kamiya Y."/>
            <person name="Sato N."/>
            <person name="Nakamura Y."/>
            <person name="Tabata S."/>
            <person name="Ida S."/>
            <person name="Kurokawa K."/>
            <person name="Ohta H."/>
        </authorList>
    </citation>
    <scope>NUCLEOTIDE SEQUENCE [LARGE SCALE GENOMIC DNA]</scope>
    <source>
        <strain evidence="3 4">NIES-2285</strain>
    </source>
</reference>
<feature type="region of interest" description="Disordered" evidence="1">
    <location>
        <begin position="1798"/>
        <end position="1836"/>
    </location>
</feature>
<evidence type="ECO:0000313" key="3">
    <source>
        <dbReference type="EMBL" id="GAQ82957.1"/>
    </source>
</evidence>
<organism evidence="3 4">
    <name type="scientific">Klebsormidium nitens</name>
    <name type="common">Green alga</name>
    <name type="synonym">Ulothrix nitens</name>
    <dbReference type="NCBI Taxonomy" id="105231"/>
    <lineage>
        <taxon>Eukaryota</taxon>
        <taxon>Viridiplantae</taxon>
        <taxon>Streptophyta</taxon>
        <taxon>Klebsormidiophyceae</taxon>
        <taxon>Klebsormidiales</taxon>
        <taxon>Klebsormidiaceae</taxon>
        <taxon>Klebsormidium</taxon>
    </lineage>
</organism>
<feature type="compositionally biased region" description="Basic and acidic residues" evidence="1">
    <location>
        <begin position="1317"/>
        <end position="1334"/>
    </location>
</feature>
<dbReference type="InterPro" id="IPR003169">
    <property type="entry name" value="GYF"/>
</dbReference>
<feature type="compositionally biased region" description="Basic and acidic residues" evidence="1">
    <location>
        <begin position="905"/>
        <end position="923"/>
    </location>
</feature>
<dbReference type="Proteomes" id="UP000054558">
    <property type="component" value="Unassembled WGS sequence"/>
</dbReference>
<sequence length="1864" mass="202214">MADSKTKDDGSTLSFRPGRPTDSPRGADGPSLQPQWLKSPGPKDAGRSPAGPPGYPGTDKPRWGKDPPPARPFNKDIEWRKPGGSGADWEPEGDPSRPPDNRWRDEEREGGAQARAANGFRDRWQVDKAGEGNKWGAADGAGGHAVDHRRERWGDAGGEIRKWGGNRWDNDRDKEVPPPRNKWGPEPERDGGAPPGPRAPPEDAGFRRAGNDPWRPTGRGRGGADPPPTGFAIPPGGFARGRGRGRAPGFAGPQEQRPPIGAPAGGFVGAFWDHQTPLPEREGVQEQPRAHRYSKETMLEVYRKVRGTARLKKPETTAEVEEIIVKEGGEPLAFIPLDEEDKSYYESIRKGEPIRPPPRNKEAFEAAPTPPKDTLQPGIGRGRGQPRPAAPGIGDEKSGGDDGFFDAPALSAQRGAGGAQFERAAEARFADAERAALPARGRDEHQPWRRNDGPPPRKEDEVRPKEAPKPGDDAPGAKDWRSNRFAEEDRVWRKQAEDKAAAEREKRVAPATPPPKSEEPPHRADQASTWRKDESDKGRAQKPVESAVHLLPDDLLSGGGREEPAPELWETGGEHENDEAHTEGGREPPALYWYKDPQGETQGPFPQEDIEQWLEQGFFTADLPVRRHTLPESAPFVPLGTALPHLKPKTPRMPPGYEHRETEAGRTEVREGTLERGSRPGTGAEADTPYQRAVPDAKAAAAAEHAAWQQNHVAQSQQVPKPQTPEQPPIQLHYPSLQTEPPKLQQQPQFQPPPAEPPFPPHFPGAPDLSFLHGDEPPKPQTPLDQFPLFRGDPQRPAEQPPKTERPPGQKRPEHPPLLLGESSMPFPQPIMSAEVFAQLGGNHEQYLAYLNEQRELHARFFQQVHLQRQHSGLSQHGEGPAFPAGVPPHLQPPQQAHSLEQVEAEQRQRQREREEAERRARTPLEQPPFLGGPFPPDILPPHMRFPGPEQHGWPPRPPFETPEQKFHQEMMIRQQQHEQNLLRSQSGGVREEARAQPELPPFLQGVLPRERAGGVPPQEQSIPPELVQAVQEGNLPVEALVQYLKSLGVSAGEGGHGQGQEHPAATNGPPAEQRWARGPMPNVERQTMREEHPSRMEPGVEIQGQMPPWGGFQNGEHVSQGLGAPQIPGASQGLVVSQDELRAQEFERMHQEHLEKLRRGAPAPQQPWGAPQSSARQATPPEKGPSMEEPARYHNRFEAPAPKPDGRPQWGPEPQPEPVVVSLSEWNKQPEQLKAGPPVTRLLAQPPKEAPWTVAAAPKEKKSLLQIQMEEAERERAERARLAAEEAARIAAGGYSANQSGASPWGGAGGGSRPKTLKEIQEEEARQAAERNAKVSQAQGGPVWGPSQAQGTSPVGNRMEKQAQLQARDTLAEQVIMNAAAAAPQTPPPGKEEKRKRANEMTPPVRTITAEEEAEFVEAGSGKKGKKKGAKGKQAAAASKPAPTPSPMQSASPWAVEAAATRPSLRQLAAEESAAADDTPPEYSAKSAAGPSLADFLPGLHQEEKPQQAPAWNTNGGGAKRMTLKEIQEAERKEAERRAGQERARQAAMPRPAPTQAPSGAPWQRSTPPNAFFPPAAAQQQPANPPPKAAPAPPQHVDDDDDLFWDYGKDVTITLGNVPKEPAQPAFPTLSGPPMPQAGGNWATPKAPAQSGYKQVAAPMVAGARAPAGAADFPTLAPTGAAATATGAKAKKKGAGAAEPAAPPAFTPATAKAGQEFRRWCEQWTRKLTGQDDLTLLDFCMTLPSASEAGNYISEYWGDKPEVTAFKAEFFKRRSAMPASVLQADFLGGEAVVGDRHAEKTSNATVRAAESTDDAQRSTTASDGAGKKKGKKGKKVVDNSLLGFSVHSSRINMGTIESAADAQ</sequence>
<feature type="compositionally biased region" description="Polar residues" evidence="1">
    <location>
        <begin position="708"/>
        <end position="721"/>
    </location>
</feature>
<evidence type="ECO:0000259" key="2">
    <source>
        <dbReference type="PROSITE" id="PS50829"/>
    </source>
</evidence>
<feature type="region of interest" description="Disordered" evidence="1">
    <location>
        <begin position="634"/>
        <end position="827"/>
    </location>
</feature>
<feature type="compositionally biased region" description="Basic and acidic residues" evidence="1">
    <location>
        <begin position="120"/>
        <end position="131"/>
    </location>
</feature>
<dbReference type="PROSITE" id="PS50829">
    <property type="entry name" value="GYF"/>
    <property type="match status" value="1"/>
</dbReference>
<feature type="domain" description="GYF" evidence="2">
    <location>
        <begin position="589"/>
        <end position="640"/>
    </location>
</feature>
<dbReference type="SUPFAM" id="SSF55277">
    <property type="entry name" value="GYF domain"/>
    <property type="match status" value="1"/>
</dbReference>
<feature type="compositionally biased region" description="Basic and acidic residues" evidence="1">
    <location>
        <begin position="345"/>
        <end position="364"/>
    </location>
</feature>
<feature type="compositionally biased region" description="Basic and acidic residues" evidence="1">
    <location>
        <begin position="200"/>
        <end position="210"/>
    </location>
</feature>
<dbReference type="OrthoDB" id="6415790at2759"/>
<dbReference type="InterPro" id="IPR035445">
    <property type="entry name" value="GYF-like_dom_sf"/>
</dbReference>
<dbReference type="PANTHER" id="PTHR47471:SF1">
    <property type="entry name" value="PROTEIN ESSENTIAL FOR POTEXVIRUS ACCUMULATION 1"/>
    <property type="match status" value="1"/>
</dbReference>
<evidence type="ECO:0000313" key="4">
    <source>
        <dbReference type="Proteomes" id="UP000054558"/>
    </source>
</evidence>
<feature type="region of interest" description="Disordered" evidence="1">
    <location>
        <begin position="345"/>
        <end position="605"/>
    </location>
</feature>
<feature type="compositionally biased region" description="Basic and acidic residues" evidence="1">
    <location>
        <begin position="423"/>
        <end position="508"/>
    </location>
</feature>
<feature type="region of interest" description="Disordered" evidence="1">
    <location>
        <begin position="868"/>
        <end position="932"/>
    </location>
</feature>
<dbReference type="Gene3D" id="3.30.1490.40">
    <property type="match status" value="1"/>
</dbReference>
<feature type="compositionally biased region" description="Basic and acidic residues" evidence="1">
    <location>
        <begin position="657"/>
        <end position="678"/>
    </location>
</feature>
<dbReference type="OMA" id="DWNDPSA"/>
<feature type="compositionally biased region" description="Low complexity" evidence="1">
    <location>
        <begin position="1161"/>
        <end position="1176"/>
    </location>
</feature>
<dbReference type="EMBL" id="DF237079">
    <property type="protein sequence ID" value="GAQ82957.1"/>
    <property type="molecule type" value="Genomic_DNA"/>
</dbReference>
<feature type="region of interest" description="Disordered" evidence="1">
    <location>
        <begin position="1"/>
        <end position="269"/>
    </location>
</feature>
<dbReference type="GO" id="GO:0051607">
    <property type="term" value="P:defense response to virus"/>
    <property type="evidence" value="ECO:0000318"/>
    <property type="project" value="GO_Central"/>
</dbReference>
<accession>A0A1Y1I2I1</accession>